<dbReference type="EMBL" id="JABDJR010000704">
    <property type="protein sequence ID" value="NNF08579.1"/>
    <property type="molecule type" value="Genomic_DNA"/>
</dbReference>
<sequence>MCRATRQWKLAVLSTLLSCLMVSGASAVLPASSVLNNQGNFGGQVGYFKSTDGDSGEYLLGGHLELHLAHFLGIRGDASYRTDETYNFQAQGNDLSLEVRTIPITASARVYAPLPINLIPYGLAGAGWYHIDYTFSDDAKALFDLEDTTETTFGWHVGAGLLVSLGPRMALFGEYRAIFMDPEREFDEAIQQTIKDLDFDTSNIMAGISLYF</sequence>
<name>A0A7Y2EB50_UNCEI</name>
<organism evidence="4 5">
    <name type="scientific">Eiseniibacteriota bacterium</name>
    <dbReference type="NCBI Taxonomy" id="2212470"/>
    <lineage>
        <taxon>Bacteria</taxon>
        <taxon>Candidatus Eiseniibacteriota</taxon>
    </lineage>
</organism>
<gene>
    <name evidence="4" type="ORF">HKN21_17590</name>
</gene>
<evidence type="ECO:0000259" key="3">
    <source>
        <dbReference type="Pfam" id="PF13505"/>
    </source>
</evidence>
<evidence type="ECO:0000313" key="4">
    <source>
        <dbReference type="EMBL" id="NNF08579.1"/>
    </source>
</evidence>
<dbReference type="Pfam" id="PF13505">
    <property type="entry name" value="OMP_b-brl"/>
    <property type="match status" value="1"/>
</dbReference>
<dbReference type="InterPro" id="IPR027385">
    <property type="entry name" value="Beta-barrel_OMP"/>
</dbReference>
<reference evidence="4 5" key="1">
    <citation type="submission" date="2020-03" db="EMBL/GenBank/DDBJ databases">
        <title>Metabolic flexibility allows generalist bacteria to become dominant in a frequently disturbed ecosystem.</title>
        <authorList>
            <person name="Chen Y.-J."/>
            <person name="Leung P.M."/>
            <person name="Bay S.K."/>
            <person name="Hugenholtz P."/>
            <person name="Kessler A.J."/>
            <person name="Shelley G."/>
            <person name="Waite D.W."/>
            <person name="Cook P.L."/>
            <person name="Greening C."/>
        </authorList>
    </citation>
    <scope>NUCLEOTIDE SEQUENCE [LARGE SCALE GENOMIC DNA]</scope>
    <source>
        <strain evidence="4">SS_bin_28</strain>
    </source>
</reference>
<evidence type="ECO:0000256" key="2">
    <source>
        <dbReference type="SAM" id="SignalP"/>
    </source>
</evidence>
<keyword evidence="1 2" id="KW-0732">Signal</keyword>
<dbReference type="SUPFAM" id="SSF56925">
    <property type="entry name" value="OMPA-like"/>
    <property type="match status" value="1"/>
</dbReference>
<dbReference type="Proteomes" id="UP000547674">
    <property type="component" value="Unassembled WGS sequence"/>
</dbReference>
<evidence type="ECO:0000256" key="1">
    <source>
        <dbReference type="ARBA" id="ARBA00022729"/>
    </source>
</evidence>
<proteinExistence type="predicted"/>
<dbReference type="AlphaFoldDB" id="A0A7Y2EB50"/>
<accession>A0A7Y2EB50</accession>
<evidence type="ECO:0000313" key="5">
    <source>
        <dbReference type="Proteomes" id="UP000547674"/>
    </source>
</evidence>
<feature type="chain" id="PRO_5031481578" evidence="2">
    <location>
        <begin position="28"/>
        <end position="212"/>
    </location>
</feature>
<feature type="signal peptide" evidence="2">
    <location>
        <begin position="1"/>
        <end position="27"/>
    </location>
</feature>
<protein>
    <submittedName>
        <fullName evidence="4">Porin family protein</fullName>
    </submittedName>
</protein>
<comment type="caution">
    <text evidence="4">The sequence shown here is derived from an EMBL/GenBank/DDBJ whole genome shotgun (WGS) entry which is preliminary data.</text>
</comment>
<feature type="domain" description="Outer membrane protein beta-barrel" evidence="3">
    <location>
        <begin position="19"/>
        <end position="209"/>
    </location>
</feature>
<dbReference type="InterPro" id="IPR011250">
    <property type="entry name" value="OMP/PagP_B-barrel"/>
</dbReference>
<dbReference type="Gene3D" id="2.40.160.20">
    <property type="match status" value="1"/>
</dbReference>